<feature type="region of interest" description="Disordered" evidence="1">
    <location>
        <begin position="81"/>
        <end position="126"/>
    </location>
</feature>
<feature type="compositionally biased region" description="Low complexity" evidence="1">
    <location>
        <begin position="148"/>
        <end position="171"/>
    </location>
</feature>
<reference evidence="2" key="1">
    <citation type="journal article" date="2014" name="Int. J. Syst. Evol. Microbiol.">
        <title>Complete genome sequence of Corynebacterium casei LMG S-19264T (=DSM 44701T), isolated from a smear-ripened cheese.</title>
        <authorList>
            <consortium name="US DOE Joint Genome Institute (JGI-PGF)"/>
            <person name="Walter F."/>
            <person name="Albersmeier A."/>
            <person name="Kalinowski J."/>
            <person name="Ruckert C."/>
        </authorList>
    </citation>
    <scope>NUCLEOTIDE SEQUENCE</scope>
    <source>
        <strain evidence="2">CGMCC 4.7201</strain>
    </source>
</reference>
<feature type="compositionally biased region" description="Low complexity" evidence="1">
    <location>
        <begin position="81"/>
        <end position="93"/>
    </location>
</feature>
<sequence>MATVRQMALSGGTFPFWQCHRCTRSERFPTLHVVLAGKAEHLLDNRLNALAVAVRGITVAVLATTLPRLRRGEPCTKSAVAPRAVAANATPNRSAADRPARPLAKPEGDPGQALPRGGLPMPGDGAGLLPCRASGRNAGATCAPSRQAGRSHSATRTAAAACGASRRCASSPIRERRW</sequence>
<accession>A0A917ZZ07</accession>
<evidence type="ECO:0000313" key="2">
    <source>
        <dbReference type="EMBL" id="GGP00425.1"/>
    </source>
</evidence>
<organism evidence="2 3">
    <name type="scientific">Wenjunlia tyrosinilytica</name>
    <dbReference type="NCBI Taxonomy" id="1544741"/>
    <lineage>
        <taxon>Bacteria</taxon>
        <taxon>Bacillati</taxon>
        <taxon>Actinomycetota</taxon>
        <taxon>Actinomycetes</taxon>
        <taxon>Kitasatosporales</taxon>
        <taxon>Streptomycetaceae</taxon>
        <taxon>Wenjunlia</taxon>
    </lineage>
</organism>
<feature type="compositionally biased region" description="Basic and acidic residues" evidence="1">
    <location>
        <begin position="95"/>
        <end position="108"/>
    </location>
</feature>
<dbReference type="Proteomes" id="UP000641932">
    <property type="component" value="Unassembled WGS sequence"/>
</dbReference>
<feature type="region of interest" description="Disordered" evidence="1">
    <location>
        <begin position="139"/>
        <end position="178"/>
    </location>
</feature>
<evidence type="ECO:0000313" key="3">
    <source>
        <dbReference type="Proteomes" id="UP000641932"/>
    </source>
</evidence>
<name>A0A917ZZ07_9ACTN</name>
<proteinExistence type="predicted"/>
<evidence type="ECO:0000256" key="1">
    <source>
        <dbReference type="SAM" id="MobiDB-lite"/>
    </source>
</evidence>
<reference evidence="2" key="2">
    <citation type="submission" date="2020-09" db="EMBL/GenBank/DDBJ databases">
        <authorList>
            <person name="Sun Q."/>
            <person name="Zhou Y."/>
        </authorList>
    </citation>
    <scope>NUCLEOTIDE SEQUENCE</scope>
    <source>
        <strain evidence="2">CGMCC 4.7201</strain>
    </source>
</reference>
<comment type="caution">
    <text evidence="2">The sequence shown here is derived from an EMBL/GenBank/DDBJ whole genome shotgun (WGS) entry which is preliminary data.</text>
</comment>
<gene>
    <name evidence="2" type="ORF">GCM10012280_69160</name>
</gene>
<dbReference type="AlphaFoldDB" id="A0A917ZZ07"/>
<keyword evidence="3" id="KW-1185">Reference proteome</keyword>
<protein>
    <submittedName>
        <fullName evidence="2">Uncharacterized protein</fullName>
    </submittedName>
</protein>
<dbReference type="EMBL" id="BMMS01000057">
    <property type="protein sequence ID" value="GGP00425.1"/>
    <property type="molecule type" value="Genomic_DNA"/>
</dbReference>